<dbReference type="EMBL" id="KM236240">
    <property type="protein sequence ID" value="AIX12106.1"/>
    <property type="molecule type" value="Genomic_DNA"/>
</dbReference>
<keyword evidence="2" id="KW-1185">Reference proteome</keyword>
<proteinExistence type="predicted"/>
<accession>A0A0A0YQ73</accession>
<dbReference type="Proteomes" id="UP000030323">
    <property type="component" value="Segment"/>
</dbReference>
<evidence type="ECO:0000313" key="1">
    <source>
        <dbReference type="EMBL" id="AIX12106.1"/>
    </source>
</evidence>
<dbReference type="KEGG" id="vg:24721734"/>
<organism evidence="1 2">
    <name type="scientific">Citrobacter phage Moon</name>
    <dbReference type="NCBI Taxonomy" id="1540095"/>
    <lineage>
        <taxon>Viruses</taxon>
        <taxon>Duplodnaviria</taxon>
        <taxon>Heunggongvirae</taxon>
        <taxon>Uroviricota</taxon>
        <taxon>Caudoviricetes</taxon>
        <taxon>Pantevenvirales</taxon>
        <taxon>Straboviridae</taxon>
        <taxon>Tevenvirinae</taxon>
        <taxon>Moonvirus</taxon>
        <taxon>Moonvirus moon</taxon>
    </lineage>
</organism>
<protein>
    <submittedName>
        <fullName evidence="1">Uncharacterized protein</fullName>
    </submittedName>
</protein>
<sequence length="77" mass="8826">MSVAIYVKSESMDAYLYSFGDGESEEAIKDELENQMEMFSPICDYMISISSGTSPSVETRLEEFMQELFNKSWGRND</sequence>
<dbReference type="RefSeq" id="YP_009146568.1">
    <property type="nucleotide sequence ID" value="NC_027331.1"/>
</dbReference>
<gene>
    <name evidence="1" type="ORF">CPT_Moon135</name>
</gene>
<dbReference type="GeneID" id="24721734"/>
<evidence type="ECO:0000313" key="2">
    <source>
        <dbReference type="Proteomes" id="UP000030323"/>
    </source>
</evidence>
<reference evidence="1 2" key="1">
    <citation type="journal article" date="2015" name="Genome Announc.">
        <title>Complete Genome Sequence of Citrobacter freundii Myophage Moon.</title>
        <authorList>
            <person name="Edwards G.B."/>
            <person name="Luna A.J."/>
            <person name="Hernandez A.C."/>
            <person name="Kuty Everett G.F."/>
        </authorList>
    </citation>
    <scope>NUCLEOTIDE SEQUENCE [LARGE SCALE GENOMIC DNA]</scope>
</reference>
<name>A0A0A0YQ73_9CAUD</name>